<evidence type="ECO:0008006" key="11">
    <source>
        <dbReference type="Google" id="ProtNLM"/>
    </source>
</evidence>
<evidence type="ECO:0000256" key="6">
    <source>
        <dbReference type="SAM" id="SignalP"/>
    </source>
</evidence>
<dbReference type="InterPro" id="IPR036426">
    <property type="entry name" value="Bulb-type_lectin_dom_sf"/>
</dbReference>
<sequence>MAFKQPYPSYFLHILLLLPCSIFAQTHISLGSSLTALNDNSSWPSPSGDFAFGFRKIGEDGFLLAIWFNKVKERTIAWSANGNNLVPEGSKVEFTSDGKFILNDVTGKLIWMPESSATGVAFAAMLDTGNFVLVDLNSINLWESFDVPTDTILPTQTLNSTLHARLSVANYSRGRFLFKLGYDGNLLLSTTYFPLDSENFAYWSTPTELNSGFLAIFNQSGSLYLISKNGSILNIVFPNTVSVQDFYHRATLEYDGVLRHYVYPKSTSSSLSWPMAWSTLSFIPSNICLSIRGYTGFGACGFNSICRHDQGPICECPHGYTFIDSNDMLKGCKQNFVPQHCDEASLDMNLFDFQEMQSTNWPNSVYQKFTPRIPLLNGRMDPSVGGKALIKIRKNNSTSIPGGTNTKRKHKYSTLILIGTILLCSLVFLSFLIPFITYMVVSCIYSRKGKEATNGFKEEIRRGASATVFKGLLAFDDAKCIAVKRLSTMVGENELEFKAEVCAIARTNHRNLVKLIGFCNEGQHRLLAYEFMSNGSLATFLFGESGPNWKSRNQIALGVSQGLL</sequence>
<keyword evidence="4" id="KW-0325">Glycoprotein</keyword>
<accession>A0A2P6QM11</accession>
<dbReference type="PANTHER" id="PTHR47976:SF108">
    <property type="entry name" value="G-TYPE LECTIN S-RECEPTOR-LIKE SERINE_THREONINE-PROTEIN KINASE LECRK1"/>
    <property type="match status" value="1"/>
</dbReference>
<keyword evidence="5" id="KW-1133">Transmembrane helix</keyword>
<keyword evidence="5" id="KW-0472">Membrane</keyword>
<feature type="transmembrane region" description="Helical" evidence="5">
    <location>
        <begin position="415"/>
        <end position="441"/>
    </location>
</feature>
<dbReference type="Gene3D" id="3.30.200.20">
    <property type="entry name" value="Phosphorylase Kinase, domain 1"/>
    <property type="match status" value="1"/>
</dbReference>
<dbReference type="Pfam" id="PF01453">
    <property type="entry name" value="B_lectin"/>
    <property type="match status" value="1"/>
</dbReference>
<evidence type="ECO:0000259" key="7">
    <source>
        <dbReference type="PROSITE" id="PS50011"/>
    </source>
</evidence>
<keyword evidence="3" id="KW-1015">Disulfide bond</keyword>
<proteinExistence type="predicted"/>
<dbReference type="InterPro" id="IPR011009">
    <property type="entry name" value="Kinase-like_dom_sf"/>
</dbReference>
<dbReference type="PANTHER" id="PTHR47976">
    <property type="entry name" value="G-TYPE LECTIN S-RECEPTOR-LIKE SERINE/THREONINE-PROTEIN KINASE SD2-5"/>
    <property type="match status" value="1"/>
</dbReference>
<dbReference type="Gramene" id="PRQ35223">
    <property type="protein sequence ID" value="PRQ35223"/>
    <property type="gene ID" value="RchiOBHm_Chr5g0077671"/>
</dbReference>
<dbReference type="PROSITE" id="PS50011">
    <property type="entry name" value="PROTEIN_KINASE_DOM"/>
    <property type="match status" value="1"/>
</dbReference>
<dbReference type="PROSITE" id="PS50927">
    <property type="entry name" value="BULB_LECTIN"/>
    <property type="match status" value="1"/>
</dbReference>
<evidence type="ECO:0000256" key="4">
    <source>
        <dbReference type="ARBA" id="ARBA00023180"/>
    </source>
</evidence>
<reference evidence="9 10" key="1">
    <citation type="journal article" date="2018" name="Nat. Genet.">
        <title>The Rosa genome provides new insights in the design of modern roses.</title>
        <authorList>
            <person name="Bendahmane M."/>
        </authorList>
    </citation>
    <scope>NUCLEOTIDE SEQUENCE [LARGE SCALE GENOMIC DNA]</scope>
    <source>
        <strain evidence="10">cv. Old Blush</strain>
    </source>
</reference>
<evidence type="ECO:0000313" key="9">
    <source>
        <dbReference type="EMBL" id="PRQ35223.1"/>
    </source>
</evidence>
<dbReference type="SMART" id="SM00108">
    <property type="entry name" value="B_lectin"/>
    <property type="match status" value="1"/>
</dbReference>
<evidence type="ECO:0000256" key="5">
    <source>
        <dbReference type="SAM" id="Phobius"/>
    </source>
</evidence>
<evidence type="ECO:0000256" key="3">
    <source>
        <dbReference type="ARBA" id="ARBA00023157"/>
    </source>
</evidence>
<protein>
    <recommendedName>
        <fullName evidence="11">Non-specific serine/threonine protein kinase</fullName>
    </recommendedName>
</protein>
<dbReference type="InterPro" id="IPR001480">
    <property type="entry name" value="Bulb-type_lectin_dom"/>
</dbReference>
<keyword evidence="1" id="KW-0245">EGF-like domain</keyword>
<dbReference type="GO" id="GO:0004672">
    <property type="term" value="F:protein kinase activity"/>
    <property type="evidence" value="ECO:0007669"/>
    <property type="project" value="InterPro"/>
</dbReference>
<dbReference type="Gene3D" id="2.90.10.10">
    <property type="entry name" value="Bulb-type lectin domain"/>
    <property type="match status" value="2"/>
</dbReference>
<evidence type="ECO:0000259" key="8">
    <source>
        <dbReference type="PROSITE" id="PS50927"/>
    </source>
</evidence>
<keyword evidence="9" id="KW-0808">Transferase</keyword>
<dbReference type="SUPFAM" id="SSF51110">
    <property type="entry name" value="alpha-D-mannose-specific plant lectins"/>
    <property type="match status" value="2"/>
</dbReference>
<gene>
    <name evidence="9" type="ORF">RchiOBHm_Chr5g0077671</name>
</gene>
<dbReference type="CDD" id="cd00028">
    <property type="entry name" value="B_lectin"/>
    <property type="match status" value="1"/>
</dbReference>
<feature type="signal peptide" evidence="6">
    <location>
        <begin position="1"/>
        <end position="24"/>
    </location>
</feature>
<organism evidence="9 10">
    <name type="scientific">Rosa chinensis</name>
    <name type="common">China rose</name>
    <dbReference type="NCBI Taxonomy" id="74649"/>
    <lineage>
        <taxon>Eukaryota</taxon>
        <taxon>Viridiplantae</taxon>
        <taxon>Streptophyta</taxon>
        <taxon>Embryophyta</taxon>
        <taxon>Tracheophyta</taxon>
        <taxon>Spermatophyta</taxon>
        <taxon>Magnoliopsida</taxon>
        <taxon>eudicotyledons</taxon>
        <taxon>Gunneridae</taxon>
        <taxon>Pentapetalae</taxon>
        <taxon>rosids</taxon>
        <taxon>fabids</taxon>
        <taxon>Rosales</taxon>
        <taxon>Rosaceae</taxon>
        <taxon>Rosoideae</taxon>
        <taxon>Rosoideae incertae sedis</taxon>
        <taxon>Rosa</taxon>
    </lineage>
</organism>
<dbReference type="GO" id="GO:0005524">
    <property type="term" value="F:ATP binding"/>
    <property type="evidence" value="ECO:0007669"/>
    <property type="project" value="InterPro"/>
</dbReference>
<dbReference type="InterPro" id="IPR051343">
    <property type="entry name" value="G-type_lectin_kinases/EP1-like"/>
</dbReference>
<dbReference type="EMBL" id="PDCK01000043">
    <property type="protein sequence ID" value="PRQ35223.1"/>
    <property type="molecule type" value="Genomic_DNA"/>
</dbReference>
<comment type="caution">
    <text evidence="9">The sequence shown here is derived from an EMBL/GenBank/DDBJ whole genome shotgun (WGS) entry which is preliminary data.</text>
</comment>
<keyword evidence="2 6" id="KW-0732">Signal</keyword>
<dbReference type="Pfam" id="PF07714">
    <property type="entry name" value="PK_Tyr_Ser-Thr"/>
    <property type="match status" value="1"/>
</dbReference>
<dbReference type="Proteomes" id="UP000238479">
    <property type="component" value="Chromosome 5"/>
</dbReference>
<dbReference type="InterPro" id="IPR001245">
    <property type="entry name" value="Ser-Thr/Tyr_kinase_cat_dom"/>
</dbReference>
<keyword evidence="5" id="KW-0812">Transmembrane</keyword>
<evidence type="ECO:0000256" key="1">
    <source>
        <dbReference type="ARBA" id="ARBA00022536"/>
    </source>
</evidence>
<dbReference type="FunFam" id="2.90.10.10:FF:000013">
    <property type="entry name" value="G-type lectin S-receptor-like serine/threonine-protein kinase LECRK1"/>
    <property type="match status" value="1"/>
</dbReference>
<dbReference type="SUPFAM" id="SSF56112">
    <property type="entry name" value="Protein kinase-like (PK-like)"/>
    <property type="match status" value="1"/>
</dbReference>
<feature type="domain" description="Protein kinase" evidence="7">
    <location>
        <begin position="454"/>
        <end position="564"/>
    </location>
</feature>
<evidence type="ECO:0000313" key="10">
    <source>
        <dbReference type="Proteomes" id="UP000238479"/>
    </source>
</evidence>
<feature type="chain" id="PRO_5015137206" description="Non-specific serine/threonine protein kinase" evidence="6">
    <location>
        <begin position="25"/>
        <end position="564"/>
    </location>
</feature>
<dbReference type="OMA" id="IVWCANG"/>
<dbReference type="InterPro" id="IPR000719">
    <property type="entry name" value="Prot_kinase_dom"/>
</dbReference>
<evidence type="ECO:0000256" key="2">
    <source>
        <dbReference type="ARBA" id="ARBA00022729"/>
    </source>
</evidence>
<name>A0A2P6QM11_ROSCH</name>
<dbReference type="AlphaFoldDB" id="A0A2P6QM11"/>
<keyword evidence="10" id="KW-1185">Reference proteome</keyword>
<feature type="domain" description="Bulb-type lectin" evidence="8">
    <location>
        <begin position="28"/>
        <end position="146"/>
    </location>
</feature>